<evidence type="ECO:0000313" key="2">
    <source>
        <dbReference type="Proteomes" id="UP000479190"/>
    </source>
</evidence>
<evidence type="ECO:0000313" key="1">
    <source>
        <dbReference type="EMBL" id="CAB0040215.1"/>
    </source>
</evidence>
<dbReference type="OrthoDB" id="16281at2759"/>
<dbReference type="Proteomes" id="UP000479190">
    <property type="component" value="Unassembled WGS sequence"/>
</dbReference>
<name>A0A6H5IS55_9HYME</name>
<dbReference type="EMBL" id="CADCXV010001011">
    <property type="protein sequence ID" value="CAB0040215.1"/>
    <property type="molecule type" value="Genomic_DNA"/>
</dbReference>
<sequence>MPKSNTSKMNRSYATNIVSNNSCVSVCLYSRSVIYNFVISERNINETLFLNSINVGKTELTLKVGTIVKAGDKYKYEYFRCLTPLRPCSILYSSFKQKIKVIAKPYIHFKKRPSAIAWWHGVSFAAEIGVIGTEQGEIVFINLETGQQDDSSMCVEEIVNTFILLLLTVLHRQQPSVTFRSEFMPLTHPLEFNGDSDKVSELMAADEDSMIFTCGHQYLLSTYKSETVPRMEADLLALRSPLPSTAQLLGSILIQSHKPETLCPPCLTQVLKDATKSVDR</sequence>
<keyword evidence="2" id="KW-1185">Reference proteome</keyword>
<accession>A0A6H5IS55</accession>
<gene>
    <name evidence="1" type="ORF">TBRA_LOCUS11943</name>
</gene>
<proteinExistence type="predicted"/>
<reference evidence="1 2" key="1">
    <citation type="submission" date="2020-02" db="EMBL/GenBank/DDBJ databases">
        <authorList>
            <person name="Ferguson B K."/>
        </authorList>
    </citation>
    <scope>NUCLEOTIDE SEQUENCE [LARGE SCALE GENOMIC DNA]</scope>
</reference>
<organism evidence="1 2">
    <name type="scientific">Trichogramma brassicae</name>
    <dbReference type="NCBI Taxonomy" id="86971"/>
    <lineage>
        <taxon>Eukaryota</taxon>
        <taxon>Metazoa</taxon>
        <taxon>Ecdysozoa</taxon>
        <taxon>Arthropoda</taxon>
        <taxon>Hexapoda</taxon>
        <taxon>Insecta</taxon>
        <taxon>Pterygota</taxon>
        <taxon>Neoptera</taxon>
        <taxon>Endopterygota</taxon>
        <taxon>Hymenoptera</taxon>
        <taxon>Apocrita</taxon>
        <taxon>Proctotrupomorpha</taxon>
        <taxon>Chalcidoidea</taxon>
        <taxon>Trichogrammatidae</taxon>
        <taxon>Trichogramma</taxon>
    </lineage>
</organism>
<protein>
    <submittedName>
        <fullName evidence="1">Uncharacterized protein</fullName>
    </submittedName>
</protein>
<dbReference type="AlphaFoldDB" id="A0A6H5IS55"/>